<dbReference type="PROSITE" id="PS50828">
    <property type="entry name" value="SMR"/>
    <property type="match status" value="1"/>
</dbReference>
<feature type="domain" description="Smr" evidence="1">
    <location>
        <begin position="93"/>
        <end position="174"/>
    </location>
</feature>
<dbReference type="InterPro" id="IPR002625">
    <property type="entry name" value="Smr_dom"/>
</dbReference>
<dbReference type="Gene3D" id="3.30.1370.110">
    <property type="match status" value="1"/>
</dbReference>
<dbReference type="SMART" id="SM00463">
    <property type="entry name" value="SMR"/>
    <property type="match status" value="1"/>
</dbReference>
<reference evidence="2" key="2">
    <citation type="journal article" date="2023" name="Syst. Appl. Microbiol.">
        <title>Govania unica gen. nov., sp. nov., a rare biosphere bacterium that represents a novel family in the class Alphaproteobacteria.</title>
        <authorList>
            <person name="Vandamme P."/>
            <person name="Peeters C."/>
            <person name="Hettiarachchi A."/>
            <person name="Cnockaert M."/>
            <person name="Carlier A."/>
        </authorList>
    </citation>
    <scope>NUCLEOTIDE SEQUENCE</scope>
    <source>
        <strain evidence="2">LMG 31809</strain>
    </source>
</reference>
<sequence length="178" mass="19954">MTRRRRSLTGEDVELWRYATRDVKPLDKLPNIVPEADVLMTPKRAARQSGLPTLPQVLAAVHVRAAPPLVGAAPNRQWERSLKRGEMEIDARLDLHGQTELQAHSRLMRFVINAAAMDARRLLVITGKGREGQGLLKTRLPGWLTEGELRPLVMAVHPAHIKDGGDGAFYVILRRRRG</sequence>
<dbReference type="PANTHER" id="PTHR35562:SF2">
    <property type="entry name" value="DNA ENDONUCLEASE SMRA-RELATED"/>
    <property type="match status" value="1"/>
</dbReference>
<comment type="caution">
    <text evidence="2">The sequence shown here is derived from an EMBL/GenBank/DDBJ whole genome shotgun (WGS) entry which is preliminary data.</text>
</comment>
<dbReference type="InterPro" id="IPR036063">
    <property type="entry name" value="Smr_dom_sf"/>
</dbReference>
<dbReference type="RefSeq" id="WP_274942078.1">
    <property type="nucleotide sequence ID" value="NZ_JANWOI010000001.1"/>
</dbReference>
<evidence type="ECO:0000313" key="3">
    <source>
        <dbReference type="Proteomes" id="UP001141619"/>
    </source>
</evidence>
<dbReference type="AlphaFoldDB" id="A0A9X3TVM3"/>
<name>A0A9X3TVM3_9PROT</name>
<dbReference type="SUPFAM" id="SSF160443">
    <property type="entry name" value="SMR domain-like"/>
    <property type="match status" value="1"/>
</dbReference>
<dbReference type="Pfam" id="PF01713">
    <property type="entry name" value="Smr"/>
    <property type="match status" value="1"/>
</dbReference>
<accession>A0A9X3TVM3</accession>
<protein>
    <submittedName>
        <fullName evidence="2">Smr/MutS family protein</fullName>
    </submittedName>
</protein>
<gene>
    <name evidence="2" type="ORF">NYP16_00150</name>
</gene>
<proteinExistence type="predicted"/>
<dbReference type="EMBL" id="JANWOI010000001">
    <property type="protein sequence ID" value="MDA5192369.1"/>
    <property type="molecule type" value="Genomic_DNA"/>
</dbReference>
<reference evidence="2" key="1">
    <citation type="submission" date="2022-08" db="EMBL/GenBank/DDBJ databases">
        <authorList>
            <person name="Vandamme P."/>
            <person name="Hettiarachchi A."/>
            <person name="Peeters C."/>
            <person name="Cnockaert M."/>
            <person name="Carlier A."/>
        </authorList>
    </citation>
    <scope>NUCLEOTIDE SEQUENCE</scope>
    <source>
        <strain evidence="2">LMG 31809</strain>
    </source>
</reference>
<dbReference type="PANTHER" id="PTHR35562">
    <property type="entry name" value="DNA ENDONUCLEASE SMRA-RELATED"/>
    <property type="match status" value="1"/>
</dbReference>
<keyword evidence="3" id="KW-1185">Reference proteome</keyword>
<organism evidence="2 3">
    <name type="scientific">Govanella unica</name>
    <dbReference type="NCBI Taxonomy" id="2975056"/>
    <lineage>
        <taxon>Bacteria</taxon>
        <taxon>Pseudomonadati</taxon>
        <taxon>Pseudomonadota</taxon>
        <taxon>Alphaproteobacteria</taxon>
        <taxon>Emcibacterales</taxon>
        <taxon>Govanellaceae</taxon>
        <taxon>Govanella</taxon>
    </lineage>
</organism>
<evidence type="ECO:0000313" key="2">
    <source>
        <dbReference type="EMBL" id="MDA5192369.1"/>
    </source>
</evidence>
<evidence type="ECO:0000259" key="1">
    <source>
        <dbReference type="PROSITE" id="PS50828"/>
    </source>
</evidence>
<dbReference type="Proteomes" id="UP001141619">
    <property type="component" value="Unassembled WGS sequence"/>
</dbReference>